<keyword evidence="3" id="KW-1185">Reference proteome</keyword>
<sequence>MTELYQLMVRKLWRKDALRLGKSAGGRTLTPQEISQLRPKEVDEVMDTEMQLLGYLAFKGMENNHQIEFDEETLRNAFGDVRAAFKIDLFPSQLLENMKQTSFLHTADADVDNNRNGSQQACIMDSPASTD</sequence>
<feature type="region of interest" description="Disordered" evidence="1">
    <location>
        <begin position="111"/>
        <end position="131"/>
    </location>
</feature>
<protein>
    <submittedName>
        <fullName evidence="2">Uncharacterized protein</fullName>
    </submittedName>
</protein>
<feature type="compositionally biased region" description="Polar residues" evidence="1">
    <location>
        <begin position="114"/>
        <end position="131"/>
    </location>
</feature>
<dbReference type="AlphaFoldDB" id="A0A9P6SQN2"/>
<reference evidence="2" key="1">
    <citation type="journal article" date="2020" name="Fungal Divers.">
        <title>Resolving the Mortierellaceae phylogeny through synthesis of multi-gene phylogenetics and phylogenomics.</title>
        <authorList>
            <person name="Vandepol N."/>
            <person name="Liber J."/>
            <person name="Desiro A."/>
            <person name="Na H."/>
            <person name="Kennedy M."/>
            <person name="Barry K."/>
            <person name="Grigoriev I.V."/>
            <person name="Miller A.N."/>
            <person name="O'Donnell K."/>
            <person name="Stajich J.E."/>
            <person name="Bonito G."/>
        </authorList>
    </citation>
    <scope>NUCLEOTIDE SEQUENCE</scope>
    <source>
        <strain evidence="2">NRRL 2769</strain>
    </source>
</reference>
<accession>A0A9P6SQN2</accession>
<evidence type="ECO:0000313" key="2">
    <source>
        <dbReference type="EMBL" id="KAF9992049.1"/>
    </source>
</evidence>
<proteinExistence type="predicted"/>
<dbReference type="Proteomes" id="UP000703661">
    <property type="component" value="Unassembled WGS sequence"/>
</dbReference>
<evidence type="ECO:0000256" key="1">
    <source>
        <dbReference type="SAM" id="MobiDB-lite"/>
    </source>
</evidence>
<dbReference type="EMBL" id="JAAAID010004849">
    <property type="protein sequence ID" value="KAF9992049.1"/>
    <property type="molecule type" value="Genomic_DNA"/>
</dbReference>
<comment type="caution">
    <text evidence="2">The sequence shown here is derived from an EMBL/GenBank/DDBJ whole genome shotgun (WGS) entry which is preliminary data.</text>
</comment>
<name>A0A9P6SQN2_9FUNG</name>
<organism evidence="2 3">
    <name type="scientific">Entomortierella chlamydospora</name>
    <dbReference type="NCBI Taxonomy" id="101097"/>
    <lineage>
        <taxon>Eukaryota</taxon>
        <taxon>Fungi</taxon>
        <taxon>Fungi incertae sedis</taxon>
        <taxon>Mucoromycota</taxon>
        <taxon>Mortierellomycotina</taxon>
        <taxon>Mortierellomycetes</taxon>
        <taxon>Mortierellales</taxon>
        <taxon>Mortierellaceae</taxon>
        <taxon>Entomortierella</taxon>
    </lineage>
</organism>
<evidence type="ECO:0000313" key="3">
    <source>
        <dbReference type="Proteomes" id="UP000703661"/>
    </source>
</evidence>
<gene>
    <name evidence="2" type="ORF">BGZ80_008740</name>
</gene>